<feature type="compositionally biased region" description="Pro residues" evidence="1">
    <location>
        <begin position="45"/>
        <end position="75"/>
    </location>
</feature>
<feature type="region of interest" description="Disordered" evidence="1">
    <location>
        <begin position="21"/>
        <end position="81"/>
    </location>
</feature>
<dbReference type="Proteomes" id="UP000217289">
    <property type="component" value="Chromosome"/>
</dbReference>
<dbReference type="OrthoDB" id="5481761at2"/>
<dbReference type="AlphaFoldDB" id="A0A250ILH3"/>
<keyword evidence="3" id="KW-0167">Capsid protein</keyword>
<proteinExistence type="predicted"/>
<evidence type="ECO:0000313" key="4">
    <source>
        <dbReference type="Proteomes" id="UP000217289"/>
    </source>
</evidence>
<dbReference type="InterPro" id="IPR014867">
    <property type="entry name" value="Spore_coat_CotH_CotH2/3/7"/>
</dbReference>
<accession>A0A250ILH3</accession>
<dbReference type="PANTHER" id="PTHR40050:SF1">
    <property type="entry name" value="INNER SPORE COAT PROTEIN H"/>
    <property type="match status" value="1"/>
</dbReference>
<sequence>MKSARLFCIASVVLSLACNSQGGVNPPAADPPGSTPRDPIVQPTPSEPSSPEPQGPVTPTTPPPEEPELPPPPIPDEARPFVLPPLQKSVRQYELLMPEDVLQKFYVDKDTPEQPATFRCDGVDYPVLVRLRGASARDFPKKSWNVSFEDEVRFEDRTSLNLVAGYSDATMLAEKISFDLLAAMRVPAANVNFVRLSINGRNEGVFLDIEQINKAFLRAHDFADKDASIYRAGWKDTELKLRSWKVPYQGDWKKKTNEKKENDDALDAVLAVINRTPEPQLVNALTKSMDIEGYVRSMVMDALMANNYIEDSESYFIFDHVKGQWFYAAWDLNNVDARWWHQMQLGPDLVPIYRQPLYSFTLGSTEITKRYKERKGIHPGYLPVFSNLGTRVVLNPALRARLEARLDKALQELFTLNVMGPYIDQMHALIAPYMAQDPYMDPAKFQAGRAFMRDFVRLRRDFILKERERLRAQEKDVVIEALDAKAGWVELRNRSTQPRELNGLTVTTNLRRAIPELLLPEPTATPPEQVATGAPVGKALPARMLAPGERVRLTAASLGLTFMPEGEIGLFDGQSVSGMKDALFYGRLADGQHYERSENGTWRIR</sequence>
<dbReference type="PROSITE" id="PS51257">
    <property type="entry name" value="PROKAR_LIPOPROTEIN"/>
    <property type="match status" value="1"/>
</dbReference>
<evidence type="ECO:0000256" key="2">
    <source>
        <dbReference type="SAM" id="SignalP"/>
    </source>
</evidence>
<evidence type="ECO:0000256" key="1">
    <source>
        <dbReference type="SAM" id="MobiDB-lite"/>
    </source>
</evidence>
<feature type="signal peptide" evidence="2">
    <location>
        <begin position="1"/>
        <end position="17"/>
    </location>
</feature>
<keyword evidence="3" id="KW-0946">Virion</keyword>
<dbReference type="KEGG" id="mbd:MEBOL_005275"/>
<feature type="chain" id="PRO_5013146064" evidence="2">
    <location>
        <begin position="18"/>
        <end position="605"/>
    </location>
</feature>
<organism evidence="3 4">
    <name type="scientific">Melittangium boletus DSM 14713</name>
    <dbReference type="NCBI Taxonomy" id="1294270"/>
    <lineage>
        <taxon>Bacteria</taxon>
        <taxon>Pseudomonadati</taxon>
        <taxon>Myxococcota</taxon>
        <taxon>Myxococcia</taxon>
        <taxon>Myxococcales</taxon>
        <taxon>Cystobacterineae</taxon>
        <taxon>Archangiaceae</taxon>
        <taxon>Melittangium</taxon>
    </lineage>
</organism>
<dbReference type="RefSeq" id="WP_095980088.1">
    <property type="nucleotide sequence ID" value="NZ_CP022163.1"/>
</dbReference>
<evidence type="ECO:0000313" key="3">
    <source>
        <dbReference type="EMBL" id="ATB31806.1"/>
    </source>
</evidence>
<dbReference type="PANTHER" id="PTHR40050">
    <property type="entry name" value="INNER SPORE COAT PROTEIN H"/>
    <property type="match status" value="1"/>
</dbReference>
<dbReference type="Pfam" id="PF08757">
    <property type="entry name" value="CotH"/>
    <property type="match status" value="1"/>
</dbReference>
<name>A0A250ILH3_9BACT</name>
<keyword evidence="2" id="KW-0732">Signal</keyword>
<protein>
    <submittedName>
        <fullName evidence="3">Inner spore coat protein H</fullName>
    </submittedName>
</protein>
<reference evidence="3 4" key="1">
    <citation type="submission" date="2017-06" db="EMBL/GenBank/DDBJ databases">
        <authorList>
            <person name="Kim H.J."/>
            <person name="Triplett B.A."/>
        </authorList>
    </citation>
    <scope>NUCLEOTIDE SEQUENCE [LARGE SCALE GENOMIC DNA]</scope>
    <source>
        <strain evidence="3 4">DSM 14713</strain>
    </source>
</reference>
<keyword evidence="4" id="KW-1185">Reference proteome</keyword>
<dbReference type="EMBL" id="CP022163">
    <property type="protein sequence ID" value="ATB31806.1"/>
    <property type="molecule type" value="Genomic_DNA"/>
</dbReference>
<gene>
    <name evidence="3" type="ORF">MEBOL_005275</name>
</gene>